<dbReference type="GO" id="GO:0003968">
    <property type="term" value="F:RNA-directed RNA polymerase activity"/>
    <property type="evidence" value="ECO:0007669"/>
    <property type="project" value="UniProtKB-KW"/>
</dbReference>
<feature type="compositionally biased region" description="Polar residues" evidence="2">
    <location>
        <begin position="808"/>
        <end position="835"/>
    </location>
</feature>
<proteinExistence type="inferred from homology"/>
<keyword evidence="1" id="KW-0694">RNA-binding</keyword>
<sequence length="879" mass="96235">MHHGTALGKTRVPFSRLHIDLSDNPRFEEREYFGHESRATRLVGGDSERFLTVSFKGSDTQIKTIVERITQPGEGVTVGGQRYEFLGFTENNLKAGILSFFREGPDFTVEGLRNAFGDLKAVYDKDGYGKFAARLGLSFSSTVATEEIDPTEVHLLDDLFADDGSLTSDGCGLIRDSFCSEICEQLGVAPDTAVLQIRLGGTKGLLVRCQDDLFDQICGSPDKKIVVRPSMIKYKGGPRVLEVQNVSRPPKSGRLNKLFIALLLTCGIPLSVFQDLLQAQLDEIDMITTDREKALQCVDGEIDSESKSFGQDLNEMLLAGHGMNEPYLATLLLRFQNTARTALREKLHISVKGSVNVPGVVDHYGVLAEGEVYINLRGTPHVGLVAVMRNPAYDPDGIRVLEAVSRPALKHLTNCIVFACSGAHSETDKMSGGDLDGDLYYVILNSLLIPKPREAQAPVRSNSQATPARTISLAGITQVVSGPRRRNTDMRTDAVNTFLEGRCNFLLSKMSKAWMEFVGRTSMLASHPQCLALVPLIESALDALKAGTGLKRLADDFRKVKERIDNHETSAVDLDWVNPLEVLTEQVPQAIREEMTFDTNPELILRSSTSEQEWERLTIEAKRLMLVYNQGLKSSIDADKENKLFGLDDEKRADIFKAEFIEKHFPPVVDFLVDVPKYLLQASVCYAVGYAEKKQSFAWGGARWLNYIKATKTGFVPLAVGARSTPLVAGAPRTNARLSAAAVIQPIPALPRITPPTPDTFTPTAESPATSNHSTPASSAPSTPPSFVREISGRDTETEDELPVASPRSDSPSGSVITVRSRSTVMVMSPTPSQASSSRRRHQHLFNVPTPAGTYVCRCGVLSPLRNWDVNAAPSASTN</sequence>
<keyword evidence="1 4" id="KW-0696">RNA-directed RNA polymerase</keyword>
<evidence type="ECO:0000256" key="1">
    <source>
        <dbReference type="RuleBase" id="RU363098"/>
    </source>
</evidence>
<dbReference type="Pfam" id="PF05183">
    <property type="entry name" value="RdRP"/>
    <property type="match status" value="1"/>
</dbReference>
<keyword evidence="5" id="KW-1185">Reference proteome</keyword>
<evidence type="ECO:0000259" key="3">
    <source>
        <dbReference type="Pfam" id="PF05183"/>
    </source>
</evidence>
<reference evidence="4 5" key="1">
    <citation type="journal article" date="2024" name="J Genomics">
        <title>Draft genome sequencing and assembly of Favolaschia claudopus CIRM-BRFM 2984 isolated from oak limbs.</title>
        <authorList>
            <person name="Navarro D."/>
            <person name="Drula E."/>
            <person name="Chaduli D."/>
            <person name="Cazenave R."/>
            <person name="Ahrendt S."/>
            <person name="Wang J."/>
            <person name="Lipzen A."/>
            <person name="Daum C."/>
            <person name="Barry K."/>
            <person name="Grigoriev I.V."/>
            <person name="Favel A."/>
            <person name="Rosso M.N."/>
            <person name="Martin F."/>
        </authorList>
    </citation>
    <scope>NUCLEOTIDE SEQUENCE [LARGE SCALE GENOMIC DNA]</scope>
    <source>
        <strain evidence="4 5">CIRM-BRFM 2984</strain>
    </source>
</reference>
<dbReference type="InterPro" id="IPR007855">
    <property type="entry name" value="RDRP"/>
</dbReference>
<feature type="region of interest" description="Disordered" evidence="2">
    <location>
        <begin position="749"/>
        <end position="841"/>
    </location>
</feature>
<dbReference type="GO" id="GO:0031380">
    <property type="term" value="C:nuclear RNA-directed RNA polymerase complex"/>
    <property type="evidence" value="ECO:0007669"/>
    <property type="project" value="TreeGrafter"/>
</dbReference>
<evidence type="ECO:0000313" key="4">
    <source>
        <dbReference type="EMBL" id="KAK6991785.1"/>
    </source>
</evidence>
<comment type="similarity">
    <text evidence="1">Belongs to the RdRP family.</text>
</comment>
<organism evidence="4 5">
    <name type="scientific">Favolaschia claudopus</name>
    <dbReference type="NCBI Taxonomy" id="2862362"/>
    <lineage>
        <taxon>Eukaryota</taxon>
        <taxon>Fungi</taxon>
        <taxon>Dikarya</taxon>
        <taxon>Basidiomycota</taxon>
        <taxon>Agaricomycotina</taxon>
        <taxon>Agaricomycetes</taxon>
        <taxon>Agaricomycetidae</taxon>
        <taxon>Agaricales</taxon>
        <taxon>Marasmiineae</taxon>
        <taxon>Mycenaceae</taxon>
        <taxon>Favolaschia</taxon>
    </lineage>
</organism>
<keyword evidence="1" id="KW-0548">Nucleotidyltransferase</keyword>
<protein>
    <recommendedName>
        <fullName evidence="1">RNA-dependent RNA polymerase</fullName>
        <ecNumber evidence="1">2.7.7.48</ecNumber>
    </recommendedName>
</protein>
<evidence type="ECO:0000313" key="5">
    <source>
        <dbReference type="Proteomes" id="UP001362999"/>
    </source>
</evidence>
<dbReference type="PANTHER" id="PTHR23079">
    <property type="entry name" value="RNA-DEPENDENT RNA POLYMERASE"/>
    <property type="match status" value="1"/>
</dbReference>
<dbReference type="Proteomes" id="UP001362999">
    <property type="component" value="Unassembled WGS sequence"/>
</dbReference>
<dbReference type="EMBL" id="JAWWNJ010000115">
    <property type="protein sequence ID" value="KAK6991785.1"/>
    <property type="molecule type" value="Genomic_DNA"/>
</dbReference>
<comment type="caution">
    <text evidence="4">The sequence shown here is derived from an EMBL/GenBank/DDBJ whole genome shotgun (WGS) entry which is preliminary data.</text>
</comment>
<feature type="domain" description="RDRP core" evidence="3">
    <location>
        <begin position="36"/>
        <end position="552"/>
    </location>
</feature>
<dbReference type="GO" id="GO:0003723">
    <property type="term" value="F:RNA binding"/>
    <property type="evidence" value="ECO:0007669"/>
    <property type="project" value="UniProtKB-KW"/>
</dbReference>
<dbReference type="GO" id="GO:0030422">
    <property type="term" value="P:siRNA processing"/>
    <property type="evidence" value="ECO:0007669"/>
    <property type="project" value="TreeGrafter"/>
</dbReference>
<accession>A0AAV9ZSG1</accession>
<comment type="catalytic activity">
    <reaction evidence="1">
        <text>RNA(n) + a ribonucleoside 5'-triphosphate = RNA(n+1) + diphosphate</text>
        <dbReference type="Rhea" id="RHEA:21248"/>
        <dbReference type="Rhea" id="RHEA-COMP:14527"/>
        <dbReference type="Rhea" id="RHEA-COMP:17342"/>
        <dbReference type="ChEBI" id="CHEBI:33019"/>
        <dbReference type="ChEBI" id="CHEBI:61557"/>
        <dbReference type="ChEBI" id="CHEBI:140395"/>
        <dbReference type="EC" id="2.7.7.48"/>
    </reaction>
</comment>
<dbReference type="InterPro" id="IPR057596">
    <property type="entry name" value="RDRP_core"/>
</dbReference>
<keyword evidence="1" id="KW-0808">Transferase</keyword>
<dbReference type="AlphaFoldDB" id="A0AAV9ZSG1"/>
<dbReference type="PANTHER" id="PTHR23079:SF55">
    <property type="entry name" value="RNA-DIRECTED RNA POLYMERASE"/>
    <property type="match status" value="1"/>
</dbReference>
<gene>
    <name evidence="4" type="ORF">R3P38DRAFT_3090912</name>
</gene>
<feature type="compositionally biased region" description="Low complexity" evidence="2">
    <location>
        <begin position="759"/>
        <end position="781"/>
    </location>
</feature>
<evidence type="ECO:0000256" key="2">
    <source>
        <dbReference type="SAM" id="MobiDB-lite"/>
    </source>
</evidence>
<dbReference type="EC" id="2.7.7.48" evidence="1"/>
<name>A0AAV9ZSG1_9AGAR</name>